<sequence>MSTENNKKVDEITLPEKTDLRFIPAYFYDELTSTWDEKKDWSNTSVTYNSEELKCAAFNVLFDIYQNNIVYSDIRYSVQIRMLEKLQLDVLTLCEMTPQYLAKLMSEKWVRDHYYLSEIEVGEKKDSGHSTVFPYGNLIMLSKHKFTNVRFLKYKFAYPSNFSRRVILSIADYKTSEEECVRICFGSVHLKAKKECFEVRKKQVAELYELAKQLTKNTCNELIYLGDFNLNMPFETNFITHIKEFSDLWIDIHTANGDKGYTMDGKTNPMLGKMSAADADKQLRLDRVVQWKTSESKLSCTAIRLFATNSIKKLLKNKLLFSEEESQRLSFITKDYLFCSDHYGIYFTMKPKCSLDQQQQLSSSDSK</sequence>
<keyword evidence="4" id="KW-0540">Nuclease</keyword>
<dbReference type="PANTHER" id="PTHR15822:SF4">
    <property type="entry name" value="TYROSYL-DNA PHOSPHODIESTERASE 2"/>
    <property type="match status" value="1"/>
</dbReference>
<evidence type="ECO:0000313" key="11">
    <source>
        <dbReference type="EMBL" id="EFC43902.1"/>
    </source>
</evidence>
<dbReference type="OrthoDB" id="9975959at2759"/>
<keyword evidence="9" id="KW-0234">DNA repair</keyword>
<dbReference type="VEuPathDB" id="AmoebaDB:NAEGRDRAFT_68238"/>
<dbReference type="OMA" id="ICFGSVH"/>
<evidence type="ECO:0000256" key="9">
    <source>
        <dbReference type="ARBA" id="ARBA00023204"/>
    </source>
</evidence>
<dbReference type="KEGG" id="ngr:NAEGRDRAFT_68238"/>
<evidence type="ECO:0000256" key="5">
    <source>
        <dbReference type="ARBA" id="ARBA00022723"/>
    </source>
</evidence>
<accession>D2VH11</accession>
<protein>
    <submittedName>
        <fullName evidence="11">Predicted protein</fullName>
    </submittedName>
</protein>
<comment type="cofactor">
    <cofactor evidence="2">
        <name>Mg(2+)</name>
        <dbReference type="ChEBI" id="CHEBI:18420"/>
    </cofactor>
</comment>
<evidence type="ECO:0000256" key="7">
    <source>
        <dbReference type="ARBA" id="ARBA00022801"/>
    </source>
</evidence>
<dbReference type="Gene3D" id="3.60.10.10">
    <property type="entry name" value="Endonuclease/exonuclease/phosphatase"/>
    <property type="match status" value="1"/>
</dbReference>
<evidence type="ECO:0000256" key="1">
    <source>
        <dbReference type="ARBA" id="ARBA00001936"/>
    </source>
</evidence>
<dbReference type="GO" id="GO:0003697">
    <property type="term" value="F:single-stranded DNA binding"/>
    <property type="evidence" value="ECO:0007669"/>
    <property type="project" value="TreeGrafter"/>
</dbReference>
<evidence type="ECO:0000256" key="3">
    <source>
        <dbReference type="ARBA" id="ARBA00004123"/>
    </source>
</evidence>
<keyword evidence="7" id="KW-0378">Hydrolase</keyword>
<dbReference type="PANTHER" id="PTHR15822">
    <property type="entry name" value="TRAF AND TNF RECEPTOR-ASSOCIATED PROTEIN"/>
    <property type="match status" value="1"/>
</dbReference>
<proteinExistence type="predicted"/>
<dbReference type="GO" id="GO:0070260">
    <property type="term" value="F:5'-tyrosyl-DNA phosphodiesterase activity"/>
    <property type="evidence" value="ECO:0007669"/>
    <property type="project" value="TreeGrafter"/>
</dbReference>
<name>D2VH11_NAEGR</name>
<dbReference type="InterPro" id="IPR036691">
    <property type="entry name" value="Endo/exonu/phosph_ase_sf"/>
</dbReference>
<evidence type="ECO:0000256" key="6">
    <source>
        <dbReference type="ARBA" id="ARBA00022763"/>
    </source>
</evidence>
<dbReference type="GO" id="GO:0046872">
    <property type="term" value="F:metal ion binding"/>
    <property type="evidence" value="ECO:0007669"/>
    <property type="project" value="UniProtKB-KW"/>
</dbReference>
<dbReference type="RefSeq" id="XP_002676646.1">
    <property type="nucleotide sequence ID" value="XM_002676600.1"/>
</dbReference>
<dbReference type="GeneID" id="8847754"/>
<keyword evidence="5" id="KW-0479">Metal-binding</keyword>
<dbReference type="GO" id="GO:0004518">
    <property type="term" value="F:nuclease activity"/>
    <property type="evidence" value="ECO:0007669"/>
    <property type="project" value="UniProtKB-KW"/>
</dbReference>
<dbReference type="InterPro" id="IPR051547">
    <property type="entry name" value="TDP2-like"/>
</dbReference>
<comment type="subcellular location">
    <subcellularLocation>
        <location evidence="3">Nucleus</location>
    </subcellularLocation>
</comment>
<dbReference type="EMBL" id="GG738871">
    <property type="protein sequence ID" value="EFC43902.1"/>
    <property type="molecule type" value="Genomic_DNA"/>
</dbReference>
<evidence type="ECO:0000313" key="12">
    <source>
        <dbReference type="Proteomes" id="UP000006671"/>
    </source>
</evidence>
<dbReference type="GO" id="GO:0005737">
    <property type="term" value="C:cytoplasm"/>
    <property type="evidence" value="ECO:0007669"/>
    <property type="project" value="TreeGrafter"/>
</dbReference>
<dbReference type="SUPFAM" id="SSF56219">
    <property type="entry name" value="DNase I-like"/>
    <property type="match status" value="1"/>
</dbReference>
<evidence type="ECO:0000256" key="10">
    <source>
        <dbReference type="ARBA" id="ARBA00023242"/>
    </source>
</evidence>
<keyword evidence="10" id="KW-0539">Nucleus</keyword>
<dbReference type="AlphaFoldDB" id="D2VH11"/>
<gene>
    <name evidence="11" type="ORF">NAEGRDRAFT_68238</name>
</gene>
<keyword evidence="8" id="KW-0460">Magnesium</keyword>
<comment type="cofactor">
    <cofactor evidence="1">
        <name>Mn(2+)</name>
        <dbReference type="ChEBI" id="CHEBI:29035"/>
    </cofactor>
</comment>
<dbReference type="Proteomes" id="UP000006671">
    <property type="component" value="Unassembled WGS sequence"/>
</dbReference>
<reference evidence="11 12" key="1">
    <citation type="journal article" date="2010" name="Cell">
        <title>The genome of Naegleria gruberi illuminates early eukaryotic versatility.</title>
        <authorList>
            <person name="Fritz-Laylin L.K."/>
            <person name="Prochnik S.E."/>
            <person name="Ginger M.L."/>
            <person name="Dacks J.B."/>
            <person name="Carpenter M.L."/>
            <person name="Field M.C."/>
            <person name="Kuo A."/>
            <person name="Paredez A."/>
            <person name="Chapman J."/>
            <person name="Pham J."/>
            <person name="Shu S."/>
            <person name="Neupane R."/>
            <person name="Cipriano M."/>
            <person name="Mancuso J."/>
            <person name="Tu H."/>
            <person name="Salamov A."/>
            <person name="Lindquist E."/>
            <person name="Shapiro H."/>
            <person name="Lucas S."/>
            <person name="Grigoriev I.V."/>
            <person name="Cande W.Z."/>
            <person name="Fulton C."/>
            <person name="Rokhsar D.S."/>
            <person name="Dawson S.C."/>
        </authorList>
    </citation>
    <scope>NUCLEOTIDE SEQUENCE [LARGE SCALE GENOMIC DNA]</scope>
    <source>
        <strain evidence="11 12">NEG-M</strain>
    </source>
</reference>
<keyword evidence="6" id="KW-0227">DNA damage</keyword>
<evidence type="ECO:0000256" key="4">
    <source>
        <dbReference type="ARBA" id="ARBA00022722"/>
    </source>
</evidence>
<dbReference type="GO" id="GO:0005634">
    <property type="term" value="C:nucleus"/>
    <property type="evidence" value="ECO:0007669"/>
    <property type="project" value="UniProtKB-SubCell"/>
</dbReference>
<keyword evidence="12" id="KW-1185">Reference proteome</keyword>
<dbReference type="GO" id="GO:0006302">
    <property type="term" value="P:double-strand break repair"/>
    <property type="evidence" value="ECO:0007669"/>
    <property type="project" value="TreeGrafter"/>
</dbReference>
<dbReference type="CDD" id="cd09080">
    <property type="entry name" value="TDP2"/>
    <property type="match status" value="1"/>
</dbReference>
<evidence type="ECO:0000256" key="2">
    <source>
        <dbReference type="ARBA" id="ARBA00001946"/>
    </source>
</evidence>
<organism evidence="12">
    <name type="scientific">Naegleria gruberi</name>
    <name type="common">Amoeba</name>
    <dbReference type="NCBI Taxonomy" id="5762"/>
    <lineage>
        <taxon>Eukaryota</taxon>
        <taxon>Discoba</taxon>
        <taxon>Heterolobosea</taxon>
        <taxon>Tetramitia</taxon>
        <taxon>Eutetramitia</taxon>
        <taxon>Vahlkampfiidae</taxon>
        <taxon>Naegleria</taxon>
    </lineage>
</organism>
<evidence type="ECO:0000256" key="8">
    <source>
        <dbReference type="ARBA" id="ARBA00022842"/>
    </source>
</evidence>
<dbReference type="InParanoid" id="D2VH11"/>